<evidence type="ECO:0000313" key="4">
    <source>
        <dbReference type="Proteomes" id="UP000054776"/>
    </source>
</evidence>
<sequence length="204" mass="22430">MSGDVHTVCEEEGSSKEQPCANAGHDCGIPSQRVGMNILEPPGKTPSGNHYVWMDSRIPSRQLEAGTVAKVLVQKCIAYFCAPDYLHSDQSRSFEALLVLEMCRLLSIRKTRSSPYCPQGNGQAESFNRTLLEMLSIMCDGKPRQWGDMLPFVTLAYNSSVHARAGVTTAIAMLGRELGFPLDVQNGNPHGREAQGLQDYIRNT</sequence>
<comment type="caution">
    <text evidence="3">The sequence shown here is derived from an EMBL/GenBank/DDBJ whole genome shotgun (WGS) entry which is preliminary data.</text>
</comment>
<reference evidence="3 4" key="1">
    <citation type="submission" date="2015-01" db="EMBL/GenBank/DDBJ databases">
        <title>Evolution of Trichinella species and genotypes.</title>
        <authorList>
            <person name="Korhonen P.K."/>
            <person name="Edoardo P."/>
            <person name="Giuseppe L.R."/>
            <person name="Gasser R.B."/>
        </authorList>
    </citation>
    <scope>NUCLEOTIDE SEQUENCE [LARGE SCALE GENOMIC DNA]</scope>
    <source>
        <strain evidence="3">ISS3</strain>
    </source>
</reference>
<feature type="region of interest" description="Disordered" evidence="1">
    <location>
        <begin position="185"/>
        <end position="204"/>
    </location>
</feature>
<name>A0A0V1BVR7_TRISP</name>
<dbReference type="InterPro" id="IPR001584">
    <property type="entry name" value="Integrase_cat-core"/>
</dbReference>
<dbReference type="AlphaFoldDB" id="A0A0V1BVR7"/>
<gene>
    <name evidence="3" type="primary">pol</name>
    <name evidence="3" type="ORF">T01_15220</name>
</gene>
<organism evidence="3 4">
    <name type="scientific">Trichinella spiralis</name>
    <name type="common">Trichina worm</name>
    <dbReference type="NCBI Taxonomy" id="6334"/>
    <lineage>
        <taxon>Eukaryota</taxon>
        <taxon>Metazoa</taxon>
        <taxon>Ecdysozoa</taxon>
        <taxon>Nematoda</taxon>
        <taxon>Enoplea</taxon>
        <taxon>Dorylaimia</taxon>
        <taxon>Trichinellida</taxon>
        <taxon>Trichinellidae</taxon>
        <taxon>Trichinella</taxon>
    </lineage>
</organism>
<keyword evidence="4" id="KW-1185">Reference proteome</keyword>
<dbReference type="GO" id="GO:0003676">
    <property type="term" value="F:nucleic acid binding"/>
    <property type="evidence" value="ECO:0007669"/>
    <property type="project" value="InterPro"/>
</dbReference>
<dbReference type="InParanoid" id="A0A0V1BVR7"/>
<protein>
    <submittedName>
        <fullName evidence="3">Pro-Pol polyprotein</fullName>
    </submittedName>
</protein>
<dbReference type="OrthoDB" id="5832112at2759"/>
<evidence type="ECO:0000256" key="1">
    <source>
        <dbReference type="SAM" id="MobiDB-lite"/>
    </source>
</evidence>
<accession>A0A0V1BVR7</accession>
<dbReference type="SUPFAM" id="SSF53098">
    <property type="entry name" value="Ribonuclease H-like"/>
    <property type="match status" value="1"/>
</dbReference>
<dbReference type="Gene3D" id="3.30.420.10">
    <property type="entry name" value="Ribonuclease H-like superfamily/Ribonuclease H"/>
    <property type="match status" value="1"/>
</dbReference>
<dbReference type="GO" id="GO:0015074">
    <property type="term" value="P:DNA integration"/>
    <property type="evidence" value="ECO:0007669"/>
    <property type="project" value="InterPro"/>
</dbReference>
<dbReference type="InterPro" id="IPR036397">
    <property type="entry name" value="RNaseH_sf"/>
</dbReference>
<dbReference type="InterPro" id="IPR050951">
    <property type="entry name" value="Retrovirus_Pol_polyprotein"/>
</dbReference>
<dbReference type="EMBL" id="JYDH01000011">
    <property type="protein sequence ID" value="KRY40812.1"/>
    <property type="molecule type" value="Genomic_DNA"/>
</dbReference>
<evidence type="ECO:0000313" key="3">
    <source>
        <dbReference type="EMBL" id="KRY40812.1"/>
    </source>
</evidence>
<proteinExistence type="predicted"/>
<evidence type="ECO:0000259" key="2">
    <source>
        <dbReference type="PROSITE" id="PS50994"/>
    </source>
</evidence>
<dbReference type="PANTHER" id="PTHR37984:SF15">
    <property type="entry name" value="INTEGRASE CATALYTIC DOMAIN-CONTAINING PROTEIN"/>
    <property type="match status" value="1"/>
</dbReference>
<dbReference type="InterPro" id="IPR012337">
    <property type="entry name" value="RNaseH-like_sf"/>
</dbReference>
<dbReference type="Proteomes" id="UP000054776">
    <property type="component" value="Unassembled WGS sequence"/>
</dbReference>
<dbReference type="PANTHER" id="PTHR37984">
    <property type="entry name" value="PROTEIN CBG26694"/>
    <property type="match status" value="1"/>
</dbReference>
<dbReference type="PROSITE" id="PS50994">
    <property type="entry name" value="INTEGRASE"/>
    <property type="match status" value="1"/>
</dbReference>
<feature type="domain" description="Integrase catalytic" evidence="2">
    <location>
        <begin position="83"/>
        <end position="177"/>
    </location>
</feature>